<feature type="region of interest" description="Disordered" evidence="9">
    <location>
        <begin position="408"/>
        <end position="439"/>
    </location>
</feature>
<dbReference type="GO" id="GO:0003697">
    <property type="term" value="F:single-stranded DNA binding"/>
    <property type="evidence" value="ECO:0007669"/>
    <property type="project" value="UniProtKB-UniRule"/>
</dbReference>
<dbReference type="InterPro" id="IPR039748">
    <property type="entry name" value="RPC3"/>
</dbReference>
<dbReference type="EMBL" id="MU858085">
    <property type="protein sequence ID" value="KAK4215011.1"/>
    <property type="molecule type" value="Genomic_DNA"/>
</dbReference>
<proteinExistence type="inferred from homology"/>
<evidence type="ECO:0000313" key="13">
    <source>
        <dbReference type="EMBL" id="KAK4215011.1"/>
    </source>
</evidence>
<accession>A0AAN6YBM1</accession>
<comment type="similarity">
    <text evidence="2 8">Belongs to the RNA polymerase beta chain family.</text>
</comment>
<dbReference type="PANTHER" id="PTHR12949">
    <property type="entry name" value="RNA POLYMERASE III DNA DIRECTED -RELATED"/>
    <property type="match status" value="1"/>
</dbReference>
<feature type="domain" description="DNA-directed RNA polymerase III subunit RPC3 winged-helix" evidence="12">
    <location>
        <begin position="501"/>
        <end position="577"/>
    </location>
</feature>
<keyword evidence="6 8" id="KW-0539">Nucleus</keyword>
<comment type="function">
    <text evidence="7 8">DNA-dependent RNA polymerase catalyzes the transcription of DNA into RNA using the four ribonucleoside triphosphates as substrates. Specific core component of RNA polymerase III which synthesizes small RNAs, such as 5S rRNA and tRNAs.</text>
</comment>
<evidence type="ECO:0000256" key="6">
    <source>
        <dbReference type="ARBA" id="ARBA00023242"/>
    </source>
</evidence>
<dbReference type="AlphaFoldDB" id="A0AAN6YBM1"/>
<dbReference type="InterPro" id="IPR008806">
    <property type="entry name" value="RNA_pol_III_Rpc82_C"/>
</dbReference>
<evidence type="ECO:0000256" key="7">
    <source>
        <dbReference type="ARBA" id="ARBA00025127"/>
    </source>
</evidence>
<dbReference type="Pfam" id="PF05645">
    <property type="entry name" value="RNA_pol_Rpc82"/>
    <property type="match status" value="1"/>
</dbReference>
<organism evidence="13 14">
    <name type="scientific">Rhypophila decipiens</name>
    <dbReference type="NCBI Taxonomy" id="261697"/>
    <lineage>
        <taxon>Eukaryota</taxon>
        <taxon>Fungi</taxon>
        <taxon>Dikarya</taxon>
        <taxon>Ascomycota</taxon>
        <taxon>Pezizomycotina</taxon>
        <taxon>Sordariomycetes</taxon>
        <taxon>Sordariomycetidae</taxon>
        <taxon>Sordariales</taxon>
        <taxon>Naviculisporaceae</taxon>
        <taxon>Rhypophila</taxon>
    </lineage>
</organism>
<feature type="compositionally biased region" description="Acidic residues" evidence="9">
    <location>
        <begin position="410"/>
        <end position="430"/>
    </location>
</feature>
<dbReference type="Pfam" id="PF08221">
    <property type="entry name" value="HTH_9"/>
    <property type="match status" value="1"/>
</dbReference>
<feature type="domain" description="RNA polymerase III subunit RPC82-related helix-turn-helix" evidence="11">
    <location>
        <begin position="13"/>
        <end position="70"/>
    </location>
</feature>
<evidence type="ECO:0000256" key="2">
    <source>
        <dbReference type="ARBA" id="ARBA00006835"/>
    </source>
</evidence>
<feature type="region of interest" description="Disordered" evidence="9">
    <location>
        <begin position="140"/>
        <end position="165"/>
    </location>
</feature>
<keyword evidence="5 8" id="KW-0804">Transcription</keyword>
<dbReference type="GO" id="GO:0005666">
    <property type="term" value="C:RNA polymerase III complex"/>
    <property type="evidence" value="ECO:0007669"/>
    <property type="project" value="UniProtKB-UniRule"/>
</dbReference>
<evidence type="ECO:0000259" key="10">
    <source>
        <dbReference type="Pfam" id="PF05645"/>
    </source>
</evidence>
<evidence type="ECO:0000256" key="8">
    <source>
        <dbReference type="RuleBase" id="RU367076"/>
    </source>
</evidence>
<feature type="domain" description="RNA polymerase III Rpc82 C -terminal" evidence="10">
    <location>
        <begin position="182"/>
        <end position="496"/>
    </location>
</feature>
<name>A0AAN6YBM1_9PEZI</name>
<dbReference type="InterPro" id="IPR036388">
    <property type="entry name" value="WH-like_DNA-bd_sf"/>
</dbReference>
<dbReference type="InterPro" id="IPR013197">
    <property type="entry name" value="RNA_pol_III_RPC82-rel_HTH"/>
</dbReference>
<evidence type="ECO:0000256" key="4">
    <source>
        <dbReference type="ARBA" id="ARBA00022478"/>
    </source>
</evidence>
<dbReference type="Proteomes" id="UP001301769">
    <property type="component" value="Unassembled WGS sequence"/>
</dbReference>
<dbReference type="InterPro" id="IPR055207">
    <property type="entry name" value="POLR3C_WHD"/>
</dbReference>
<reference evidence="13" key="2">
    <citation type="submission" date="2023-05" db="EMBL/GenBank/DDBJ databases">
        <authorList>
            <consortium name="Lawrence Berkeley National Laboratory"/>
            <person name="Steindorff A."/>
            <person name="Hensen N."/>
            <person name="Bonometti L."/>
            <person name="Westerberg I."/>
            <person name="Brannstrom I.O."/>
            <person name="Guillou S."/>
            <person name="Cros-Aarteil S."/>
            <person name="Calhoun S."/>
            <person name="Haridas S."/>
            <person name="Kuo A."/>
            <person name="Mondo S."/>
            <person name="Pangilinan J."/>
            <person name="Riley R."/>
            <person name="Labutti K."/>
            <person name="Andreopoulos B."/>
            <person name="Lipzen A."/>
            <person name="Chen C."/>
            <person name="Yanf M."/>
            <person name="Daum C."/>
            <person name="Ng V."/>
            <person name="Clum A."/>
            <person name="Ohm R."/>
            <person name="Martin F."/>
            <person name="Silar P."/>
            <person name="Natvig D."/>
            <person name="Lalanne C."/>
            <person name="Gautier V."/>
            <person name="Ament-Velasquez S.L."/>
            <person name="Kruys A."/>
            <person name="Hutchinson M.I."/>
            <person name="Powell A.J."/>
            <person name="Barry K."/>
            <person name="Miller A.N."/>
            <person name="Grigoriev I.V."/>
            <person name="Debuchy R."/>
            <person name="Gladieux P."/>
            <person name="Thoren M.H."/>
            <person name="Johannesson H."/>
        </authorList>
    </citation>
    <scope>NUCLEOTIDE SEQUENCE</scope>
    <source>
        <strain evidence="13">PSN293</strain>
    </source>
</reference>
<evidence type="ECO:0000313" key="14">
    <source>
        <dbReference type="Proteomes" id="UP001301769"/>
    </source>
</evidence>
<comment type="subcellular location">
    <subcellularLocation>
        <location evidence="1 8">Nucleus</location>
    </subcellularLocation>
</comment>
<evidence type="ECO:0000256" key="3">
    <source>
        <dbReference type="ARBA" id="ARBA00011206"/>
    </source>
</evidence>
<dbReference type="Pfam" id="PF22536">
    <property type="entry name" value="WHD_POLR3C"/>
    <property type="match status" value="1"/>
</dbReference>
<evidence type="ECO:0000256" key="9">
    <source>
        <dbReference type="SAM" id="MobiDB-lite"/>
    </source>
</evidence>
<comment type="subunit">
    <text evidence="3 8">Component of the RNA polymerase III (Pol III) complex consisting of 17 subunits.</text>
</comment>
<evidence type="ECO:0000259" key="11">
    <source>
        <dbReference type="Pfam" id="PF08221"/>
    </source>
</evidence>
<evidence type="ECO:0000256" key="1">
    <source>
        <dbReference type="ARBA" id="ARBA00004123"/>
    </source>
</evidence>
<dbReference type="PANTHER" id="PTHR12949:SF0">
    <property type="entry name" value="DNA-DIRECTED RNA POLYMERASE III SUBUNIT RPC3"/>
    <property type="match status" value="1"/>
</dbReference>
<dbReference type="Gene3D" id="1.10.10.10">
    <property type="entry name" value="Winged helix-like DNA-binding domain superfamily/Winged helix DNA-binding domain"/>
    <property type="match status" value="2"/>
</dbReference>
<gene>
    <name evidence="13" type="ORF">QBC37DRAFT_420083</name>
</gene>
<sequence>MNTINVTRPVGELLSLLVEEFLGELPARIFKVLLTRGRLSAPTLAQYTSMTKRQLLHGLVVLQQHNLLHYKVDPESTHMTMYEANPENAYNLIRVGKTLEMVDSTFGAAAKDVMRSLLLSGFTRISDLVAAYQEQIDEASKATRTEPDDEDPFAEPEGVNGDAQAAKKPGLVIKSTAHLNSVICRLVEAELIEVMHDKIFLTHHDLVKGAEAKVMKEYFPTGIKGNKAKVELQEKIADELREDRSKSKSLKRKLEQNSAAAKRRKLFAEGGLNGAPEEETDPLLDAKQVIRINHEKCLVDLRNRRLVQFVNDMIGETTGYVYAVLLKHLTKSLPRCRTDPLIDISEEHIEQGKGFVTTDEILDSLKTAVDLSLGLGKESRDKFSSRAAEKVQHSAPKKKIILEAAVDGDASADEDEHDDGDGSDSDESMADGDFKPAQANGTKVKFADGVAGDYKLDRPTQLKQHLLLLAESSQRFVRHCGPNEWTVDFVPLIQTLKEAELDSIIEQQCGRPGLRLVRILRSKGKLDEKALTNTALMRKSEIQQTMLQMLKAGFAHTQEVPKDNKADVSKSFFLWYCDTNRSLDRLQARSYKSMLNCIQFLEVLRQKEKDVLSVTKRLDVKGREKDVMRKEYYDRYSQFLEHEKRLFAQMGRLDDLITLLKDF</sequence>
<comment type="caution">
    <text evidence="13">The sequence shown here is derived from an EMBL/GenBank/DDBJ whole genome shotgun (WGS) entry which is preliminary data.</text>
</comment>
<evidence type="ECO:0000256" key="5">
    <source>
        <dbReference type="ARBA" id="ARBA00023163"/>
    </source>
</evidence>
<keyword evidence="14" id="KW-1185">Reference proteome</keyword>
<reference evidence="13" key="1">
    <citation type="journal article" date="2023" name="Mol. Phylogenet. Evol.">
        <title>Genome-scale phylogeny and comparative genomics of the fungal order Sordariales.</title>
        <authorList>
            <person name="Hensen N."/>
            <person name="Bonometti L."/>
            <person name="Westerberg I."/>
            <person name="Brannstrom I.O."/>
            <person name="Guillou S."/>
            <person name="Cros-Aarteil S."/>
            <person name="Calhoun S."/>
            <person name="Haridas S."/>
            <person name="Kuo A."/>
            <person name="Mondo S."/>
            <person name="Pangilinan J."/>
            <person name="Riley R."/>
            <person name="LaButti K."/>
            <person name="Andreopoulos B."/>
            <person name="Lipzen A."/>
            <person name="Chen C."/>
            <person name="Yan M."/>
            <person name="Daum C."/>
            <person name="Ng V."/>
            <person name="Clum A."/>
            <person name="Steindorff A."/>
            <person name="Ohm R.A."/>
            <person name="Martin F."/>
            <person name="Silar P."/>
            <person name="Natvig D.O."/>
            <person name="Lalanne C."/>
            <person name="Gautier V."/>
            <person name="Ament-Velasquez S.L."/>
            <person name="Kruys A."/>
            <person name="Hutchinson M.I."/>
            <person name="Powell A.J."/>
            <person name="Barry K."/>
            <person name="Miller A.N."/>
            <person name="Grigoriev I.V."/>
            <person name="Debuchy R."/>
            <person name="Gladieux P."/>
            <person name="Hiltunen Thoren M."/>
            <person name="Johannesson H."/>
        </authorList>
    </citation>
    <scope>NUCLEOTIDE SEQUENCE</scope>
    <source>
        <strain evidence="13">PSN293</strain>
    </source>
</reference>
<evidence type="ECO:0000259" key="12">
    <source>
        <dbReference type="Pfam" id="PF22536"/>
    </source>
</evidence>
<keyword evidence="4 8" id="KW-0240">DNA-directed RNA polymerase</keyword>
<protein>
    <recommendedName>
        <fullName evidence="8">DNA-directed RNA polymerase III subunit RPC3</fullName>
        <shortName evidence="8">RNA polymerase III subunit C3</shortName>
    </recommendedName>
</protein>
<dbReference type="GO" id="GO:0006351">
    <property type="term" value="P:DNA-templated transcription"/>
    <property type="evidence" value="ECO:0007669"/>
    <property type="project" value="InterPro"/>
</dbReference>